<gene>
    <name evidence="2" type="ORF">CAL65_20155</name>
</gene>
<evidence type="ECO:0008006" key="4">
    <source>
        <dbReference type="Google" id="ProtNLM"/>
    </source>
</evidence>
<feature type="transmembrane region" description="Helical" evidence="1">
    <location>
        <begin position="20"/>
        <end position="40"/>
    </location>
</feature>
<protein>
    <recommendedName>
        <fullName evidence="4">DUF1275 family protein</fullName>
    </recommendedName>
</protein>
<dbReference type="InterPro" id="IPR010699">
    <property type="entry name" value="DUF1275"/>
</dbReference>
<dbReference type="AlphaFoldDB" id="A0A3E0WH42"/>
<accession>A0A3E0WH42</accession>
<dbReference type="Pfam" id="PF06912">
    <property type="entry name" value="DUF1275"/>
    <property type="match status" value="1"/>
</dbReference>
<feature type="transmembrane region" description="Helical" evidence="1">
    <location>
        <begin position="130"/>
        <end position="151"/>
    </location>
</feature>
<proteinExistence type="predicted"/>
<dbReference type="Proteomes" id="UP000256763">
    <property type="component" value="Unassembled WGS sequence"/>
</dbReference>
<keyword evidence="1" id="KW-1133">Transmembrane helix</keyword>
<keyword evidence="1" id="KW-0472">Membrane</keyword>
<dbReference type="PANTHER" id="PTHR37314:SF4">
    <property type="entry name" value="UPF0700 TRANSMEMBRANE PROTEIN YOAK"/>
    <property type="match status" value="1"/>
</dbReference>
<name>A0A3E0WH42_9GAMM</name>
<comment type="caution">
    <text evidence="2">The sequence shown here is derived from an EMBL/GenBank/DDBJ whole genome shotgun (WGS) entry which is preliminary data.</text>
</comment>
<dbReference type="RefSeq" id="WP_116348482.1">
    <property type="nucleotide sequence ID" value="NZ_NFZW01000032.1"/>
</dbReference>
<feature type="transmembrane region" description="Helical" evidence="1">
    <location>
        <begin position="157"/>
        <end position="177"/>
    </location>
</feature>
<sequence>MSGAVAHLGIDLALVSSDDLLLIASIVAGFFGGALLSGLILRDTLFRMKRRYAAMLLVEGGILTATMLLALRGVDFAVPLAAMACGLQNAMASSYRGLTLRTTHVTGVVTDLGALLGNRLRGRQVKGWKFGLLLSILIAFFGGGLAGALLLSQLQMWALGFAAALCFMLGLVALTIAPKYELPVA</sequence>
<evidence type="ECO:0000256" key="1">
    <source>
        <dbReference type="SAM" id="Phobius"/>
    </source>
</evidence>
<organism evidence="2 3">
    <name type="scientific">Alkalilimnicola ehrlichii</name>
    <dbReference type="NCBI Taxonomy" id="351052"/>
    <lineage>
        <taxon>Bacteria</taxon>
        <taxon>Pseudomonadati</taxon>
        <taxon>Pseudomonadota</taxon>
        <taxon>Gammaproteobacteria</taxon>
        <taxon>Chromatiales</taxon>
        <taxon>Ectothiorhodospiraceae</taxon>
        <taxon>Alkalilimnicola</taxon>
    </lineage>
</organism>
<evidence type="ECO:0000313" key="2">
    <source>
        <dbReference type="EMBL" id="RFA32282.1"/>
    </source>
</evidence>
<feature type="transmembrane region" description="Helical" evidence="1">
    <location>
        <begin position="52"/>
        <end position="70"/>
    </location>
</feature>
<reference evidence="3" key="1">
    <citation type="submission" date="2017-05" db="EMBL/GenBank/DDBJ databases">
        <authorList>
            <person name="Sharma S."/>
            <person name="Sidhu C."/>
            <person name="Pinnaka A.K."/>
        </authorList>
    </citation>
    <scope>NUCLEOTIDE SEQUENCE [LARGE SCALE GENOMIC DNA]</scope>
    <source>
        <strain evidence="3">AK93</strain>
    </source>
</reference>
<evidence type="ECO:0000313" key="3">
    <source>
        <dbReference type="Proteomes" id="UP000256763"/>
    </source>
</evidence>
<dbReference type="EMBL" id="NFZW01000032">
    <property type="protein sequence ID" value="RFA32282.1"/>
    <property type="molecule type" value="Genomic_DNA"/>
</dbReference>
<keyword evidence="3" id="KW-1185">Reference proteome</keyword>
<dbReference type="PANTHER" id="PTHR37314">
    <property type="entry name" value="SLR0142 PROTEIN"/>
    <property type="match status" value="1"/>
</dbReference>
<keyword evidence="1" id="KW-0812">Transmembrane</keyword>